<proteinExistence type="inferred from homology"/>
<gene>
    <name evidence="10" type="ORF">MNOR_LOCUS37805</name>
</gene>
<evidence type="ECO:0000256" key="6">
    <source>
        <dbReference type="ARBA" id="ARBA00022840"/>
    </source>
</evidence>
<evidence type="ECO:0000259" key="9">
    <source>
        <dbReference type="PROSITE" id="PS50893"/>
    </source>
</evidence>
<accession>A0AAV2SHW5</accession>
<dbReference type="InterPro" id="IPR003593">
    <property type="entry name" value="AAA+_ATPase"/>
</dbReference>
<dbReference type="SUPFAM" id="SSF52540">
    <property type="entry name" value="P-loop containing nucleoside triphosphate hydrolases"/>
    <property type="match status" value="1"/>
</dbReference>
<comment type="caution">
    <text evidence="10">The sequence shown here is derived from an EMBL/GenBank/DDBJ whole genome shotgun (WGS) entry which is preliminary data.</text>
</comment>
<reference evidence="10 11" key="1">
    <citation type="submission" date="2024-05" db="EMBL/GenBank/DDBJ databases">
        <authorList>
            <person name="Wallberg A."/>
        </authorList>
    </citation>
    <scope>NUCLEOTIDE SEQUENCE [LARGE SCALE GENOMIC DNA]</scope>
</reference>
<feature type="domain" description="ABC transporter" evidence="9">
    <location>
        <begin position="17"/>
        <end position="231"/>
    </location>
</feature>
<dbReference type="GO" id="GO:0042626">
    <property type="term" value="F:ATPase-coupled transmembrane transporter activity"/>
    <property type="evidence" value="ECO:0007669"/>
    <property type="project" value="TreeGrafter"/>
</dbReference>
<dbReference type="PROSITE" id="PS50893">
    <property type="entry name" value="ABC_TRANSPORTER_2"/>
    <property type="match status" value="1"/>
</dbReference>
<keyword evidence="6" id="KW-0067">ATP-binding</keyword>
<feature type="non-terminal residue" evidence="10">
    <location>
        <position position="231"/>
    </location>
</feature>
<dbReference type="Pfam" id="PF00005">
    <property type="entry name" value="ABC_tran"/>
    <property type="match status" value="1"/>
</dbReference>
<keyword evidence="11" id="KW-1185">Reference proteome</keyword>
<dbReference type="GO" id="GO:0005886">
    <property type="term" value="C:plasma membrane"/>
    <property type="evidence" value="ECO:0007669"/>
    <property type="project" value="TreeGrafter"/>
</dbReference>
<evidence type="ECO:0000256" key="2">
    <source>
        <dbReference type="ARBA" id="ARBA00005814"/>
    </source>
</evidence>
<dbReference type="Gene3D" id="3.40.50.300">
    <property type="entry name" value="P-loop containing nucleotide triphosphate hydrolases"/>
    <property type="match status" value="1"/>
</dbReference>
<evidence type="ECO:0000256" key="3">
    <source>
        <dbReference type="ARBA" id="ARBA00022448"/>
    </source>
</evidence>
<dbReference type="EMBL" id="CAXKWB010079488">
    <property type="protein sequence ID" value="CAL4203663.1"/>
    <property type="molecule type" value="Genomic_DNA"/>
</dbReference>
<keyword evidence="4" id="KW-0812">Transmembrane</keyword>
<evidence type="ECO:0000256" key="1">
    <source>
        <dbReference type="ARBA" id="ARBA00004141"/>
    </source>
</evidence>
<dbReference type="InterPro" id="IPR027417">
    <property type="entry name" value="P-loop_NTPase"/>
</dbReference>
<keyword evidence="7" id="KW-1133">Transmembrane helix</keyword>
<keyword evidence="5" id="KW-0547">Nucleotide-binding</keyword>
<dbReference type="InterPro" id="IPR050352">
    <property type="entry name" value="ABCG_transporters"/>
</dbReference>
<dbReference type="Proteomes" id="UP001497623">
    <property type="component" value="Unassembled WGS sequence"/>
</dbReference>
<dbReference type="GO" id="GO:0005524">
    <property type="term" value="F:ATP binding"/>
    <property type="evidence" value="ECO:0007669"/>
    <property type="project" value="UniProtKB-KW"/>
</dbReference>
<protein>
    <recommendedName>
        <fullName evidence="9">ABC transporter domain-containing protein</fullName>
    </recommendedName>
</protein>
<evidence type="ECO:0000256" key="8">
    <source>
        <dbReference type="ARBA" id="ARBA00023136"/>
    </source>
</evidence>
<evidence type="ECO:0000256" key="5">
    <source>
        <dbReference type="ARBA" id="ARBA00022741"/>
    </source>
</evidence>
<dbReference type="GO" id="GO:0016887">
    <property type="term" value="F:ATP hydrolysis activity"/>
    <property type="evidence" value="ECO:0007669"/>
    <property type="project" value="InterPro"/>
</dbReference>
<evidence type="ECO:0000313" key="11">
    <source>
        <dbReference type="Proteomes" id="UP001497623"/>
    </source>
</evidence>
<dbReference type="InterPro" id="IPR003439">
    <property type="entry name" value="ABC_transporter-like_ATP-bd"/>
</dbReference>
<evidence type="ECO:0000313" key="10">
    <source>
        <dbReference type="EMBL" id="CAL4203663.1"/>
    </source>
</evidence>
<evidence type="ECO:0000256" key="7">
    <source>
        <dbReference type="ARBA" id="ARBA00022989"/>
    </source>
</evidence>
<keyword evidence="8" id="KW-0472">Membrane</keyword>
<dbReference type="PANTHER" id="PTHR48041:SF63">
    <property type="entry name" value="EARLY GENE AT 23, ISOFORM C"/>
    <property type="match status" value="1"/>
</dbReference>
<comment type="similarity">
    <text evidence="2">Belongs to the ABC transporter superfamily. ABCG family. Eye pigment precursor importer (TC 3.A.1.204) subfamily.</text>
</comment>
<comment type="subcellular location">
    <subcellularLocation>
        <location evidence="1">Membrane</location>
        <topology evidence="1">Multi-pass membrane protein</topology>
    </subcellularLocation>
</comment>
<dbReference type="PANTHER" id="PTHR48041">
    <property type="entry name" value="ABC TRANSPORTER G FAMILY MEMBER 28"/>
    <property type="match status" value="1"/>
</dbReference>
<evidence type="ECO:0000256" key="4">
    <source>
        <dbReference type="ARBA" id="ARBA00022692"/>
    </source>
</evidence>
<dbReference type="AlphaFoldDB" id="A0AAV2SHW5"/>
<sequence>IMDSVGISWAQRKPLDVKFSDVSFNIGKNTVLQHISGECRSGELLAVMGPSGSGKTTLLNILSGRLQTSGGAVQVGGETLSKRMRRRIGYVLQQDIFFTDLTLRQTVTYTALLHLPDHMSYQDKIAHVDYIIDLLDLRNCQHTIMGDVMKRGLSGGEKKRTNIACELLTNPSVMLVDEPTSGLDSSTALSLMSTLKRFAEKERKTVIVTLHQPSSQIFYMVDKLLILCNGQ</sequence>
<name>A0AAV2SHW5_MEGNR</name>
<keyword evidence="3" id="KW-0813">Transport</keyword>
<dbReference type="FunFam" id="3.40.50.300:FF:001276">
    <property type="entry name" value="Uncharacterized protein, isoform A"/>
    <property type="match status" value="1"/>
</dbReference>
<dbReference type="SMART" id="SM00382">
    <property type="entry name" value="AAA"/>
    <property type="match status" value="1"/>
</dbReference>
<feature type="non-terminal residue" evidence="10">
    <location>
        <position position="1"/>
    </location>
</feature>
<organism evidence="10 11">
    <name type="scientific">Meganyctiphanes norvegica</name>
    <name type="common">Northern krill</name>
    <name type="synonym">Thysanopoda norvegica</name>
    <dbReference type="NCBI Taxonomy" id="48144"/>
    <lineage>
        <taxon>Eukaryota</taxon>
        <taxon>Metazoa</taxon>
        <taxon>Ecdysozoa</taxon>
        <taxon>Arthropoda</taxon>
        <taxon>Crustacea</taxon>
        <taxon>Multicrustacea</taxon>
        <taxon>Malacostraca</taxon>
        <taxon>Eumalacostraca</taxon>
        <taxon>Eucarida</taxon>
        <taxon>Euphausiacea</taxon>
        <taxon>Euphausiidae</taxon>
        <taxon>Meganyctiphanes</taxon>
    </lineage>
</organism>